<dbReference type="EMBL" id="PGCI01000212">
    <property type="protein sequence ID" value="PLW33780.1"/>
    <property type="molecule type" value="Genomic_DNA"/>
</dbReference>
<comment type="caution">
    <text evidence="2">The sequence shown here is derived from an EMBL/GenBank/DDBJ whole genome shotgun (WGS) entry which is preliminary data.</text>
</comment>
<dbReference type="AlphaFoldDB" id="A0A2N5U7R4"/>
<proteinExistence type="predicted"/>
<sequence>MNTQQTHLGIHIPITNPEAIICAAQAEQHRVEQIAAHRAAKLASQHATYTPLPRSPPETTILTPSPVTATAASETTVPNPSVLALVQLVLHAPPPSPTSTSLQAKNTPDKAMHSSSTDNPSKGPTTAGNNPPRSATAADSSNKTRKQPSNPTPLTSNANYMRLIMQAQHQSIIQAQLNRTAAAN</sequence>
<name>A0A2N5U7R4_9BASI</name>
<feature type="compositionally biased region" description="Polar residues" evidence="1">
    <location>
        <begin position="57"/>
        <end position="75"/>
    </location>
</feature>
<feature type="region of interest" description="Disordered" evidence="1">
    <location>
        <begin position="94"/>
        <end position="156"/>
    </location>
</feature>
<organism evidence="2 3">
    <name type="scientific">Puccinia coronata f. sp. avenae</name>
    <dbReference type="NCBI Taxonomy" id="200324"/>
    <lineage>
        <taxon>Eukaryota</taxon>
        <taxon>Fungi</taxon>
        <taxon>Dikarya</taxon>
        <taxon>Basidiomycota</taxon>
        <taxon>Pucciniomycotina</taxon>
        <taxon>Pucciniomycetes</taxon>
        <taxon>Pucciniales</taxon>
        <taxon>Pucciniaceae</taxon>
        <taxon>Puccinia</taxon>
    </lineage>
</organism>
<feature type="region of interest" description="Disordered" evidence="1">
    <location>
        <begin position="45"/>
        <end position="75"/>
    </location>
</feature>
<evidence type="ECO:0000313" key="3">
    <source>
        <dbReference type="Proteomes" id="UP000235392"/>
    </source>
</evidence>
<reference evidence="2 3" key="1">
    <citation type="submission" date="2017-11" db="EMBL/GenBank/DDBJ databases">
        <title>De novo assembly and phasing of dikaryotic genomes from two isolates of Puccinia coronata f. sp. avenae, the causal agent of oat crown rust.</title>
        <authorList>
            <person name="Miller M.E."/>
            <person name="Zhang Y."/>
            <person name="Omidvar V."/>
            <person name="Sperschneider J."/>
            <person name="Schwessinger B."/>
            <person name="Raley C."/>
            <person name="Palmer J.M."/>
            <person name="Garnica D."/>
            <person name="Upadhyaya N."/>
            <person name="Rathjen J."/>
            <person name="Taylor J.M."/>
            <person name="Park R.F."/>
            <person name="Dodds P.N."/>
            <person name="Hirsch C.D."/>
            <person name="Kianian S.F."/>
            <person name="Figueroa M."/>
        </authorList>
    </citation>
    <scope>NUCLEOTIDE SEQUENCE [LARGE SCALE GENOMIC DNA]</scope>
    <source>
        <strain evidence="2">12SD80</strain>
    </source>
</reference>
<protein>
    <submittedName>
        <fullName evidence="2">Uncharacterized protein</fullName>
    </submittedName>
</protein>
<evidence type="ECO:0000256" key="1">
    <source>
        <dbReference type="SAM" id="MobiDB-lite"/>
    </source>
</evidence>
<feature type="compositionally biased region" description="Polar residues" evidence="1">
    <location>
        <begin position="113"/>
        <end position="156"/>
    </location>
</feature>
<evidence type="ECO:0000313" key="2">
    <source>
        <dbReference type="EMBL" id="PLW33780.1"/>
    </source>
</evidence>
<accession>A0A2N5U7R4</accession>
<dbReference type="Proteomes" id="UP000235392">
    <property type="component" value="Unassembled WGS sequence"/>
</dbReference>
<gene>
    <name evidence="2" type="ORF">PCASD_19926</name>
</gene>